<accession>A0ABU2ZQU3</accession>
<dbReference type="RefSeq" id="WP_311368214.1">
    <property type="nucleotide sequence ID" value="NZ_JAVRHX010000001.1"/>
</dbReference>
<dbReference type="Pfam" id="PF06271">
    <property type="entry name" value="RDD"/>
    <property type="match status" value="1"/>
</dbReference>
<feature type="transmembrane region" description="Helical" evidence="5">
    <location>
        <begin position="58"/>
        <end position="77"/>
    </location>
</feature>
<organism evidence="7 8">
    <name type="scientific">Glaciecola petra</name>
    <dbReference type="NCBI Taxonomy" id="3075602"/>
    <lineage>
        <taxon>Bacteria</taxon>
        <taxon>Pseudomonadati</taxon>
        <taxon>Pseudomonadota</taxon>
        <taxon>Gammaproteobacteria</taxon>
        <taxon>Alteromonadales</taxon>
        <taxon>Alteromonadaceae</taxon>
        <taxon>Glaciecola</taxon>
    </lineage>
</organism>
<dbReference type="InterPro" id="IPR010432">
    <property type="entry name" value="RDD"/>
</dbReference>
<sequence>MITNSYHIETAEGIDIEIIPAGLAARTYAFFLDLCIRVVIFIAAALIFNYFGTFGQGLLFIILFVIEWFYPVLFEIYKGATPGKKVFGLKVVYDNGLPISFSGSLTRNLFRFVDFLPFFYVIGAVSMVLNNESKRIGDIVAGTTVIYQPEKAKPLFFNFDKQSVTLPPMNTEQQRLMISFAHRARYLSEARQIELADTLYPILGVRGEEAIRHIRIIAAVLVGKA</sequence>
<comment type="subcellular location">
    <subcellularLocation>
        <location evidence="1">Membrane</location>
        <topology evidence="1">Multi-pass membrane protein</topology>
    </subcellularLocation>
</comment>
<dbReference type="PANTHER" id="PTHR38480:SF1">
    <property type="entry name" value="SLR0254 PROTEIN"/>
    <property type="match status" value="1"/>
</dbReference>
<gene>
    <name evidence="7" type="ORF">RM552_07890</name>
</gene>
<feature type="transmembrane region" description="Helical" evidence="5">
    <location>
        <begin position="109"/>
        <end position="129"/>
    </location>
</feature>
<name>A0ABU2ZQU3_9ALTE</name>
<proteinExistence type="predicted"/>
<evidence type="ECO:0000313" key="7">
    <source>
        <dbReference type="EMBL" id="MDT0594756.1"/>
    </source>
</evidence>
<evidence type="ECO:0000256" key="3">
    <source>
        <dbReference type="ARBA" id="ARBA00022989"/>
    </source>
</evidence>
<evidence type="ECO:0000256" key="2">
    <source>
        <dbReference type="ARBA" id="ARBA00022692"/>
    </source>
</evidence>
<comment type="caution">
    <text evidence="7">The sequence shown here is derived from an EMBL/GenBank/DDBJ whole genome shotgun (WGS) entry which is preliminary data.</text>
</comment>
<keyword evidence="3 5" id="KW-1133">Transmembrane helix</keyword>
<evidence type="ECO:0000313" key="8">
    <source>
        <dbReference type="Proteomes" id="UP001253545"/>
    </source>
</evidence>
<reference evidence="7 8" key="1">
    <citation type="submission" date="2023-09" db="EMBL/GenBank/DDBJ databases">
        <authorList>
            <person name="Rey-Velasco X."/>
        </authorList>
    </citation>
    <scope>NUCLEOTIDE SEQUENCE [LARGE SCALE GENOMIC DNA]</scope>
    <source>
        <strain evidence="7 8">P117</strain>
    </source>
</reference>
<evidence type="ECO:0000259" key="6">
    <source>
        <dbReference type="Pfam" id="PF06271"/>
    </source>
</evidence>
<evidence type="ECO:0000256" key="1">
    <source>
        <dbReference type="ARBA" id="ARBA00004141"/>
    </source>
</evidence>
<feature type="domain" description="RDD" evidence="6">
    <location>
        <begin position="21"/>
        <end position="142"/>
    </location>
</feature>
<keyword evidence="4 5" id="KW-0472">Membrane</keyword>
<dbReference type="EMBL" id="JAVRHX010000001">
    <property type="protein sequence ID" value="MDT0594756.1"/>
    <property type="molecule type" value="Genomic_DNA"/>
</dbReference>
<evidence type="ECO:0000256" key="4">
    <source>
        <dbReference type="ARBA" id="ARBA00023136"/>
    </source>
</evidence>
<protein>
    <submittedName>
        <fullName evidence="7">RDD family protein</fullName>
    </submittedName>
</protein>
<dbReference type="PANTHER" id="PTHR38480">
    <property type="entry name" value="SLR0254 PROTEIN"/>
    <property type="match status" value="1"/>
</dbReference>
<dbReference type="Proteomes" id="UP001253545">
    <property type="component" value="Unassembled WGS sequence"/>
</dbReference>
<keyword evidence="2 5" id="KW-0812">Transmembrane</keyword>
<evidence type="ECO:0000256" key="5">
    <source>
        <dbReference type="SAM" id="Phobius"/>
    </source>
</evidence>
<feature type="transmembrane region" description="Helical" evidence="5">
    <location>
        <begin position="28"/>
        <end position="51"/>
    </location>
</feature>
<keyword evidence="8" id="KW-1185">Reference proteome</keyword>